<dbReference type="PANTHER" id="PTHR47618">
    <property type="entry name" value="BIFUNCTIONAL OLIGORIBONUCLEASE AND PAP PHOSPHATASE NRNA"/>
    <property type="match status" value="1"/>
</dbReference>
<evidence type="ECO:0000259" key="1">
    <source>
        <dbReference type="Pfam" id="PF01368"/>
    </source>
</evidence>
<name>A0A0G1A8B3_9BACT</name>
<dbReference type="AlphaFoldDB" id="A0A0G1A8B3"/>
<protein>
    <submittedName>
        <fullName evidence="2">MgpA protein</fullName>
    </submittedName>
</protein>
<accession>A0A0G1A8B3</accession>
<dbReference type="SUPFAM" id="SSF64182">
    <property type="entry name" value="DHH phosphoesterases"/>
    <property type="match status" value="1"/>
</dbReference>
<dbReference type="EMBL" id="LCDO01000002">
    <property type="protein sequence ID" value="KKS57270.1"/>
    <property type="molecule type" value="Genomic_DNA"/>
</dbReference>
<evidence type="ECO:0000313" key="2">
    <source>
        <dbReference type="EMBL" id="KKS57270.1"/>
    </source>
</evidence>
<dbReference type="InterPro" id="IPR001667">
    <property type="entry name" value="DDH_dom"/>
</dbReference>
<dbReference type="Gene3D" id="3.90.1640.10">
    <property type="entry name" value="inorganic pyrophosphatase (n-terminal core)"/>
    <property type="match status" value="2"/>
</dbReference>
<dbReference type="Proteomes" id="UP000034837">
    <property type="component" value="Unassembled WGS sequence"/>
</dbReference>
<dbReference type="InterPro" id="IPR038763">
    <property type="entry name" value="DHH_sf"/>
</dbReference>
<dbReference type="InterPro" id="IPR051319">
    <property type="entry name" value="Oligoribo/pAp-PDE_c-di-AMP_PDE"/>
</dbReference>
<gene>
    <name evidence="2" type="ORF">UV20_C0002G0059</name>
</gene>
<feature type="domain" description="DDH" evidence="1">
    <location>
        <begin position="21"/>
        <end position="210"/>
    </location>
</feature>
<reference evidence="2 3" key="1">
    <citation type="journal article" date="2015" name="Nature">
        <title>rRNA introns, odd ribosomes, and small enigmatic genomes across a large radiation of phyla.</title>
        <authorList>
            <person name="Brown C.T."/>
            <person name="Hug L.A."/>
            <person name="Thomas B.C."/>
            <person name="Sharon I."/>
            <person name="Castelle C.J."/>
            <person name="Singh A."/>
            <person name="Wilkins M.J."/>
            <person name="Williams K.H."/>
            <person name="Banfield J.F."/>
        </authorList>
    </citation>
    <scope>NUCLEOTIDE SEQUENCE [LARGE SCALE GENOMIC DNA]</scope>
</reference>
<sequence>MALEREKQLTEAINRARQILVVFRHDSGDGLATALALGQILKKMNKQTEIISPNFSPPAIFNFLPGFKEIHTNLSPLQKFIIKVDLSKNKLASLSYDVKDDNLFVYITPKTGLISHENIKTATTDLKFDLIFTVDCPDLQSLGTLYQNNTDLFSKVPIVNIDHNPANENFGSINLIDISAMASAEIVFELLQKTWPDFITSEITTLLLTGLIVKTQSFRTPNINGRTLHNASQLVNLGADREKIVTELYRRRTLPTLKLWGKALSNLKNDNACGLVWTALSKNDLHESGATAQELPEVVDELIANSPEAKIIVLLYETEMGVEGIVTAQNNFDALMLTKIFNPEGTKQRARITIKNKNLLTAEKEVVEKIKEALGK</sequence>
<comment type="caution">
    <text evidence="2">The sequence shown here is derived from an EMBL/GenBank/DDBJ whole genome shotgun (WGS) entry which is preliminary data.</text>
</comment>
<proteinExistence type="predicted"/>
<organism evidence="2 3">
    <name type="scientific">Candidatus Magasanikbacteria bacterium GW2011_GWA2_42_32</name>
    <dbReference type="NCBI Taxonomy" id="1619039"/>
    <lineage>
        <taxon>Bacteria</taxon>
        <taxon>Candidatus Magasanikiibacteriota</taxon>
    </lineage>
</organism>
<dbReference type="Pfam" id="PF01368">
    <property type="entry name" value="DHH"/>
    <property type="match status" value="1"/>
</dbReference>
<evidence type="ECO:0000313" key="3">
    <source>
        <dbReference type="Proteomes" id="UP000034837"/>
    </source>
</evidence>
<dbReference type="Gene3D" id="3.10.310.30">
    <property type="match status" value="1"/>
</dbReference>
<dbReference type="PANTHER" id="PTHR47618:SF1">
    <property type="entry name" value="BIFUNCTIONAL OLIGORIBONUCLEASE AND PAP PHOSPHATASE NRNA"/>
    <property type="match status" value="1"/>
</dbReference>